<gene>
    <name evidence="6" type="primary">rhaM</name>
    <name evidence="6" type="ORF">AB3G34_07555</name>
</gene>
<protein>
    <recommendedName>
        <fullName evidence="5">L-rhamnose mutarotase</fullName>
        <ecNumber evidence="5">5.1.3.32</ecNumber>
    </recommendedName>
</protein>
<evidence type="ECO:0000256" key="4">
    <source>
        <dbReference type="ARBA" id="ARBA00023308"/>
    </source>
</evidence>
<evidence type="ECO:0000256" key="3">
    <source>
        <dbReference type="ARBA" id="ARBA00023277"/>
    </source>
</evidence>
<dbReference type="GO" id="GO:0005737">
    <property type="term" value="C:cytoplasm"/>
    <property type="evidence" value="ECO:0007669"/>
    <property type="project" value="InterPro"/>
</dbReference>
<dbReference type="HAMAP" id="MF_01663">
    <property type="entry name" value="L_rham_rotase"/>
    <property type="match status" value="1"/>
</dbReference>
<evidence type="ECO:0000313" key="6">
    <source>
        <dbReference type="EMBL" id="XDU96961.1"/>
    </source>
</evidence>
<accession>A0AB39W7V8</accession>
<keyword evidence="2 6" id="KW-0413">Isomerase</keyword>
<dbReference type="AlphaFoldDB" id="A0AB39W7V8"/>
<reference evidence="6" key="1">
    <citation type="submission" date="2024-07" db="EMBL/GenBank/DDBJ databases">
        <authorList>
            <person name="Biller S.J."/>
        </authorList>
    </citation>
    <scope>NUCLEOTIDE SEQUENCE</scope>
    <source>
        <strain evidence="6">WC2409</strain>
    </source>
</reference>
<dbReference type="InterPro" id="IPR013448">
    <property type="entry name" value="L-rhamnose_mutarotase"/>
</dbReference>
<keyword evidence="1" id="KW-0963">Cytoplasm</keyword>
<keyword evidence="3" id="KW-0119">Carbohydrate metabolism</keyword>
<dbReference type="EMBL" id="CP165625">
    <property type="protein sequence ID" value="XDU96961.1"/>
    <property type="molecule type" value="Genomic_DNA"/>
</dbReference>
<dbReference type="InterPro" id="IPR011008">
    <property type="entry name" value="Dimeric_a/b-barrel"/>
</dbReference>
<name>A0AB39W7V8_9FLAO</name>
<evidence type="ECO:0000256" key="5">
    <source>
        <dbReference type="NCBIfam" id="TIGR02625"/>
    </source>
</evidence>
<dbReference type="PANTHER" id="PTHR34389:SF2">
    <property type="entry name" value="L-RHAMNOSE MUTAROTASE"/>
    <property type="match status" value="1"/>
</dbReference>
<dbReference type="Pfam" id="PF05336">
    <property type="entry name" value="rhaM"/>
    <property type="match status" value="1"/>
</dbReference>
<dbReference type="PANTHER" id="PTHR34389">
    <property type="entry name" value="L-RHAMNOSE MUTAROTASE"/>
    <property type="match status" value="1"/>
</dbReference>
<dbReference type="InterPro" id="IPR008000">
    <property type="entry name" value="Rham/fucose_mutarotase"/>
</dbReference>
<dbReference type="RefSeq" id="WP_369753950.1">
    <property type="nucleotide sequence ID" value="NZ_CP165625.1"/>
</dbReference>
<proteinExistence type="inferred from homology"/>
<dbReference type="EC" id="5.1.3.32" evidence="5"/>
<dbReference type="SUPFAM" id="SSF54909">
    <property type="entry name" value="Dimeric alpha+beta barrel"/>
    <property type="match status" value="1"/>
</dbReference>
<keyword evidence="4" id="KW-0684">Rhamnose metabolism</keyword>
<evidence type="ECO:0000256" key="2">
    <source>
        <dbReference type="ARBA" id="ARBA00023235"/>
    </source>
</evidence>
<dbReference type="Gene3D" id="3.30.70.100">
    <property type="match status" value="1"/>
</dbReference>
<dbReference type="NCBIfam" id="TIGR02625">
    <property type="entry name" value="YiiL_rotase"/>
    <property type="match status" value="1"/>
</dbReference>
<evidence type="ECO:0000256" key="1">
    <source>
        <dbReference type="ARBA" id="ARBA00022490"/>
    </source>
</evidence>
<organism evidence="6">
    <name type="scientific">Flavobacterium sp. WC2409</name>
    <dbReference type="NCBI Taxonomy" id="3234139"/>
    <lineage>
        <taxon>Bacteria</taxon>
        <taxon>Pseudomonadati</taxon>
        <taxon>Bacteroidota</taxon>
        <taxon>Flavobacteriia</taxon>
        <taxon>Flavobacteriales</taxon>
        <taxon>Flavobacteriaceae</taxon>
        <taxon>Flavobacterium</taxon>
    </lineage>
</organism>
<dbReference type="GO" id="GO:0019301">
    <property type="term" value="P:rhamnose catabolic process"/>
    <property type="evidence" value="ECO:0007669"/>
    <property type="project" value="UniProtKB-UniRule"/>
</dbReference>
<sequence length="104" mass="12237">MEKVAFKMQLHQEQVQEYQRRHNEIWPELVALLKNTGVTDYSIFLDPSTNALFAVLKIKTPALLDELSKHPTIQKWWKYMSDIMETNPDNSPLTTTLKEVFYLP</sequence>
<dbReference type="GO" id="GO:0062192">
    <property type="term" value="F:L-rhamnose mutarotase activity"/>
    <property type="evidence" value="ECO:0007669"/>
    <property type="project" value="UniProtKB-UniRule"/>
</dbReference>